<dbReference type="GO" id="GO:0005615">
    <property type="term" value="C:extracellular space"/>
    <property type="evidence" value="ECO:0007669"/>
    <property type="project" value="TreeGrafter"/>
</dbReference>
<feature type="signal peptide" evidence="7">
    <location>
        <begin position="1"/>
        <end position="28"/>
    </location>
</feature>
<feature type="site" description="Involved in metalloproteinase-binding" evidence="5">
    <location>
        <position position="71"/>
    </location>
</feature>
<evidence type="ECO:0000256" key="1">
    <source>
        <dbReference type="ARBA" id="ARBA00004613"/>
    </source>
</evidence>
<sequence>MNSPFSTLIHNFLLPAIFLCCTNLQIEACKCRVQLPFISYCNAHWVAHTRIESRQPEQKMPPGIVDRQIFKNFHYKVNHIETFKFPEDLNRTSLPKDIYSAQEDAACGIILEQGHEYLLTGRYVNGTMLTQLCGQILYDDPKKAKYEDILEWNEVPNSLHNRLKIKAFEPQCASLAVLL</sequence>
<dbReference type="Proteomes" id="UP001201812">
    <property type="component" value="Unassembled WGS sequence"/>
</dbReference>
<keyword evidence="10" id="KW-1185">Reference proteome</keyword>
<comment type="caution">
    <text evidence="9">The sequence shown here is derived from an EMBL/GenBank/DDBJ whole genome shotgun (WGS) entry which is preliminary data.</text>
</comment>
<evidence type="ECO:0000313" key="10">
    <source>
        <dbReference type="Proteomes" id="UP001201812"/>
    </source>
</evidence>
<dbReference type="PANTHER" id="PTHR11844:SF25">
    <property type="entry name" value="NTR DOMAIN-CONTAINING PROTEIN"/>
    <property type="match status" value="1"/>
</dbReference>
<keyword evidence="7" id="KW-0732">Signal</keyword>
<evidence type="ECO:0000256" key="2">
    <source>
        <dbReference type="ARBA" id="ARBA00022525"/>
    </source>
</evidence>
<dbReference type="AlphaFoldDB" id="A0AAD4ND60"/>
<keyword evidence="4" id="KW-0479">Metal-binding</keyword>
<dbReference type="InterPro" id="IPR001820">
    <property type="entry name" value="TIMP"/>
</dbReference>
<proteinExistence type="predicted"/>
<evidence type="ECO:0000313" key="9">
    <source>
        <dbReference type="EMBL" id="KAI1720600.1"/>
    </source>
</evidence>
<evidence type="ECO:0000256" key="7">
    <source>
        <dbReference type="SAM" id="SignalP"/>
    </source>
</evidence>
<accession>A0AAD4ND60</accession>
<feature type="domain" description="NTR" evidence="8">
    <location>
        <begin position="29"/>
        <end position="172"/>
    </location>
</feature>
<dbReference type="EMBL" id="JAKKPZ010000005">
    <property type="protein sequence ID" value="KAI1720600.1"/>
    <property type="molecule type" value="Genomic_DNA"/>
</dbReference>
<keyword evidence="2" id="KW-0964">Secreted</keyword>
<dbReference type="InterPro" id="IPR001134">
    <property type="entry name" value="Netrin_domain"/>
</dbReference>
<feature type="binding site" evidence="4">
    <location>
        <position position="29"/>
    </location>
    <ligand>
        <name>Zn(2+)</name>
        <dbReference type="ChEBI" id="CHEBI:29105"/>
        <note>ligand shared with metalloproteinase partner</note>
    </ligand>
</feature>
<dbReference type="GO" id="GO:0051045">
    <property type="term" value="P:negative regulation of membrane protein ectodomain proteolysis"/>
    <property type="evidence" value="ECO:0007669"/>
    <property type="project" value="TreeGrafter"/>
</dbReference>
<dbReference type="GO" id="GO:0008191">
    <property type="term" value="F:metalloendopeptidase inhibitor activity"/>
    <property type="evidence" value="ECO:0007669"/>
    <property type="project" value="InterPro"/>
</dbReference>
<feature type="site" description="Involved in metalloproteinase-binding" evidence="5">
    <location>
        <position position="42"/>
    </location>
</feature>
<dbReference type="GO" id="GO:0046872">
    <property type="term" value="F:metal ion binding"/>
    <property type="evidence" value="ECO:0007669"/>
    <property type="project" value="UniProtKB-KW"/>
</dbReference>
<dbReference type="SUPFAM" id="SSF50242">
    <property type="entry name" value="TIMP-like"/>
    <property type="match status" value="1"/>
</dbReference>
<keyword evidence="3 6" id="KW-1015">Disulfide bond</keyword>
<dbReference type="GO" id="GO:0031012">
    <property type="term" value="C:extracellular matrix"/>
    <property type="evidence" value="ECO:0007669"/>
    <property type="project" value="TreeGrafter"/>
</dbReference>
<name>A0AAD4ND60_9BILA</name>
<organism evidence="9 10">
    <name type="scientific">Ditylenchus destructor</name>
    <dbReference type="NCBI Taxonomy" id="166010"/>
    <lineage>
        <taxon>Eukaryota</taxon>
        <taxon>Metazoa</taxon>
        <taxon>Ecdysozoa</taxon>
        <taxon>Nematoda</taxon>
        <taxon>Chromadorea</taxon>
        <taxon>Rhabditida</taxon>
        <taxon>Tylenchina</taxon>
        <taxon>Tylenchomorpha</taxon>
        <taxon>Sphaerularioidea</taxon>
        <taxon>Anguinidae</taxon>
        <taxon>Anguininae</taxon>
        <taxon>Ditylenchus</taxon>
    </lineage>
</organism>
<feature type="chain" id="PRO_5041945849" evidence="7">
    <location>
        <begin position="29"/>
        <end position="179"/>
    </location>
</feature>
<protein>
    <submittedName>
        <fullName evidence="9">Tissue inhibitor of metalloproteinase domain-containing protein</fullName>
    </submittedName>
</protein>
<dbReference type="PANTHER" id="PTHR11844">
    <property type="entry name" value="METALLOPROTEASE INHIBITOR"/>
    <property type="match status" value="1"/>
</dbReference>
<dbReference type="CDD" id="cd03577">
    <property type="entry name" value="NTR_TIMP_like"/>
    <property type="match status" value="1"/>
</dbReference>
<feature type="disulfide bond" evidence="6">
    <location>
        <begin position="31"/>
        <end position="133"/>
    </location>
</feature>
<evidence type="ECO:0000259" key="8">
    <source>
        <dbReference type="PROSITE" id="PS50189"/>
    </source>
</evidence>
<dbReference type="Pfam" id="PF00965">
    <property type="entry name" value="TIMP"/>
    <property type="match status" value="1"/>
</dbReference>
<evidence type="ECO:0000256" key="5">
    <source>
        <dbReference type="PIRSR" id="PIRSR601820-2"/>
    </source>
</evidence>
<evidence type="ECO:0000256" key="3">
    <source>
        <dbReference type="ARBA" id="ARBA00023157"/>
    </source>
</evidence>
<dbReference type="PROSITE" id="PS50189">
    <property type="entry name" value="NTR"/>
    <property type="match status" value="1"/>
</dbReference>
<reference evidence="9" key="1">
    <citation type="submission" date="2022-01" db="EMBL/GenBank/DDBJ databases">
        <title>Genome Sequence Resource for Two Populations of Ditylenchus destructor, the Migratory Endoparasitic Phytonematode.</title>
        <authorList>
            <person name="Zhang H."/>
            <person name="Lin R."/>
            <person name="Xie B."/>
        </authorList>
    </citation>
    <scope>NUCLEOTIDE SEQUENCE</scope>
    <source>
        <strain evidence="9">BazhouSP</strain>
    </source>
</reference>
<evidence type="ECO:0000256" key="6">
    <source>
        <dbReference type="PIRSR" id="PIRSR601820-3"/>
    </source>
</evidence>
<comment type="subcellular location">
    <subcellularLocation>
        <location evidence="1">Secreted</location>
    </subcellularLocation>
</comment>
<dbReference type="GO" id="GO:0002020">
    <property type="term" value="F:protease binding"/>
    <property type="evidence" value="ECO:0007669"/>
    <property type="project" value="TreeGrafter"/>
</dbReference>
<feature type="disulfide bond" evidence="6">
    <location>
        <begin position="29"/>
        <end position="107"/>
    </location>
</feature>
<dbReference type="Gene3D" id="2.40.50.120">
    <property type="match status" value="1"/>
</dbReference>
<keyword evidence="4" id="KW-0862">Zinc</keyword>
<gene>
    <name evidence="9" type="ORF">DdX_04840</name>
</gene>
<evidence type="ECO:0000256" key="4">
    <source>
        <dbReference type="PIRSR" id="PIRSR601820-1"/>
    </source>
</evidence>
<dbReference type="InterPro" id="IPR008993">
    <property type="entry name" value="TIMP-like_OB-fold"/>
</dbReference>